<dbReference type="EMBL" id="QVTE01000050">
    <property type="protein sequence ID" value="RFU66790.1"/>
    <property type="molecule type" value="Genomic_DNA"/>
</dbReference>
<evidence type="ECO:0000313" key="3">
    <source>
        <dbReference type="Proteomes" id="UP000264541"/>
    </source>
</evidence>
<gene>
    <name evidence="2" type="ORF">D0469_16870</name>
</gene>
<dbReference type="Proteomes" id="UP000264541">
    <property type="component" value="Unassembled WGS sequence"/>
</dbReference>
<protein>
    <recommendedName>
        <fullName evidence="1">YqgU-like 6-bladed beta-propeller domain-containing protein</fullName>
    </recommendedName>
</protein>
<accession>A0A372LJY4</accession>
<sequence length="379" mass="43190">MKLPFLMRNDCSRCALSGSIRKIVILLFLFSLLAGCELEEKKIAPKANLENDSQELIEPVRLKSNLFDRFIGWTGKNTAVYVTKESENHSYEIREYNIMNGLENAIYSAKVPIISVSISPGQSYFLIHTSSSPEKADIEIISRDGYSIFSVSITSSEISFEWNRDNEDQLLVTSFFEDWSFTNYIVNVKQKTIEPVNIPEPFAQWSGSDELLFLGLDQNQTDIAGTLLKKRVSGNTAVTVEENVVQYRMLAENLIIIQLDQDRQNLLYKIKRDNRGAQLLLQTSLLAANTEPQIPYWEIVEKKKSLLTFLPDDNGEELFNLVSFDWNSNKQTVIIQNAENAPLQCSPYGGLCLYGYQLEKIIDLQAKRVFDIVEPRKDA</sequence>
<organism evidence="2 3">
    <name type="scientific">Peribacillus saganii</name>
    <dbReference type="NCBI Taxonomy" id="2303992"/>
    <lineage>
        <taxon>Bacteria</taxon>
        <taxon>Bacillati</taxon>
        <taxon>Bacillota</taxon>
        <taxon>Bacilli</taxon>
        <taxon>Bacillales</taxon>
        <taxon>Bacillaceae</taxon>
        <taxon>Peribacillus</taxon>
    </lineage>
</organism>
<dbReference type="OrthoDB" id="2168335at2"/>
<proteinExistence type="predicted"/>
<dbReference type="AlphaFoldDB" id="A0A372LJY4"/>
<dbReference type="Pfam" id="PF21101">
    <property type="entry name" value="YqgU"/>
    <property type="match status" value="1"/>
</dbReference>
<dbReference type="InterPro" id="IPR048421">
    <property type="entry name" value="YqgU_beta-prop"/>
</dbReference>
<feature type="domain" description="YqgU-like 6-bladed beta-propeller" evidence="1">
    <location>
        <begin position="97"/>
        <end position="355"/>
    </location>
</feature>
<dbReference type="RefSeq" id="WP_117327893.1">
    <property type="nucleotide sequence ID" value="NZ_QVTE01000050.1"/>
</dbReference>
<dbReference type="SUPFAM" id="SSF69304">
    <property type="entry name" value="Tricorn protease N-terminal domain"/>
    <property type="match status" value="1"/>
</dbReference>
<reference evidence="2 3" key="1">
    <citation type="submission" date="2018-08" db="EMBL/GenBank/DDBJ databases">
        <title>Bacillus chawlae sp. nov., Bacillus glennii sp. nov., and Bacillus saganii sp. nov. Isolated from the Vehicle Assembly Building at Kennedy Space Center where the Viking Spacecraft were Assembled.</title>
        <authorList>
            <person name="Seuylemezian A."/>
            <person name="Vaishampayan P."/>
        </authorList>
    </citation>
    <scope>NUCLEOTIDE SEQUENCE [LARGE SCALE GENOMIC DNA]</scope>
    <source>
        <strain evidence="2 3">V47-23a</strain>
    </source>
</reference>
<keyword evidence="3" id="KW-1185">Reference proteome</keyword>
<evidence type="ECO:0000259" key="1">
    <source>
        <dbReference type="Pfam" id="PF21101"/>
    </source>
</evidence>
<name>A0A372LJY4_9BACI</name>
<comment type="caution">
    <text evidence="2">The sequence shown here is derived from an EMBL/GenBank/DDBJ whole genome shotgun (WGS) entry which is preliminary data.</text>
</comment>
<evidence type="ECO:0000313" key="2">
    <source>
        <dbReference type="EMBL" id="RFU66790.1"/>
    </source>
</evidence>